<proteinExistence type="predicted"/>
<sequence length="77" mass="8685">MSKNSAIVALLLVILAIEACYGHSFSREEKKDQTIVVAPCKTKKDCFRNIRFLPCNASVVMCRESVCVCHPINRKTR</sequence>
<name>A0AA86S424_9FABA</name>
<evidence type="ECO:0000256" key="1">
    <source>
        <dbReference type="SAM" id="SignalP"/>
    </source>
</evidence>
<gene>
    <name evidence="2" type="ORF">AYBTSS11_LOCUS5930</name>
</gene>
<accession>A0AA86S424</accession>
<keyword evidence="1" id="KW-0732">Signal</keyword>
<reference evidence="2" key="1">
    <citation type="submission" date="2023-10" db="EMBL/GenBank/DDBJ databases">
        <authorList>
            <person name="Domelevo Entfellner J.-B."/>
        </authorList>
    </citation>
    <scope>NUCLEOTIDE SEQUENCE</scope>
</reference>
<dbReference type="AlphaFoldDB" id="A0AA86S424"/>
<evidence type="ECO:0000313" key="2">
    <source>
        <dbReference type="EMBL" id="CAJ1932662.1"/>
    </source>
</evidence>
<organism evidence="2 3">
    <name type="scientific">Sphenostylis stenocarpa</name>
    <dbReference type="NCBI Taxonomy" id="92480"/>
    <lineage>
        <taxon>Eukaryota</taxon>
        <taxon>Viridiplantae</taxon>
        <taxon>Streptophyta</taxon>
        <taxon>Embryophyta</taxon>
        <taxon>Tracheophyta</taxon>
        <taxon>Spermatophyta</taxon>
        <taxon>Magnoliopsida</taxon>
        <taxon>eudicotyledons</taxon>
        <taxon>Gunneridae</taxon>
        <taxon>Pentapetalae</taxon>
        <taxon>rosids</taxon>
        <taxon>fabids</taxon>
        <taxon>Fabales</taxon>
        <taxon>Fabaceae</taxon>
        <taxon>Papilionoideae</taxon>
        <taxon>50 kb inversion clade</taxon>
        <taxon>NPAAA clade</taxon>
        <taxon>indigoferoid/millettioid clade</taxon>
        <taxon>Phaseoleae</taxon>
        <taxon>Sphenostylis</taxon>
    </lineage>
</organism>
<feature type="signal peptide" evidence="1">
    <location>
        <begin position="1"/>
        <end position="22"/>
    </location>
</feature>
<dbReference type="Gramene" id="rna-AYBTSS11_LOCUS5930">
    <property type="protein sequence ID" value="CAJ1932662.1"/>
    <property type="gene ID" value="gene-AYBTSS11_LOCUS5930"/>
</dbReference>
<evidence type="ECO:0000313" key="3">
    <source>
        <dbReference type="Proteomes" id="UP001189624"/>
    </source>
</evidence>
<dbReference type="EMBL" id="OY731399">
    <property type="protein sequence ID" value="CAJ1932662.1"/>
    <property type="molecule type" value="Genomic_DNA"/>
</dbReference>
<dbReference type="Proteomes" id="UP001189624">
    <property type="component" value="Chromosome 2"/>
</dbReference>
<protein>
    <submittedName>
        <fullName evidence="2">Uncharacterized protein</fullName>
    </submittedName>
</protein>
<keyword evidence="3" id="KW-1185">Reference proteome</keyword>
<feature type="chain" id="PRO_5041738351" evidence="1">
    <location>
        <begin position="23"/>
        <end position="77"/>
    </location>
</feature>